<feature type="transmembrane region" description="Helical" evidence="6">
    <location>
        <begin position="39"/>
        <end position="60"/>
    </location>
</feature>
<feature type="transmembrane region" description="Helical" evidence="6">
    <location>
        <begin position="72"/>
        <end position="97"/>
    </location>
</feature>
<evidence type="ECO:0000256" key="1">
    <source>
        <dbReference type="ARBA" id="ARBA00004141"/>
    </source>
</evidence>
<keyword evidence="3 6" id="KW-0812">Transmembrane</keyword>
<organism evidence="8 9">
    <name type="scientific">Ancylobacter moscoviensis</name>
    <dbReference type="NCBI Taxonomy" id="2597768"/>
    <lineage>
        <taxon>Bacteria</taxon>
        <taxon>Pseudomonadati</taxon>
        <taxon>Pseudomonadota</taxon>
        <taxon>Alphaproteobacteria</taxon>
        <taxon>Hyphomicrobiales</taxon>
        <taxon>Xanthobacteraceae</taxon>
        <taxon>Ancylobacter</taxon>
    </lineage>
</organism>
<evidence type="ECO:0000256" key="6">
    <source>
        <dbReference type="SAM" id="Phobius"/>
    </source>
</evidence>
<proteinExistence type="inferred from homology"/>
<evidence type="ECO:0000313" key="9">
    <source>
        <dbReference type="Proteomes" id="UP000315321"/>
    </source>
</evidence>
<name>A0ABY3DWY8_9HYPH</name>
<dbReference type="InterPro" id="IPR051401">
    <property type="entry name" value="GtrA_CellWall_Glycosyl"/>
</dbReference>
<evidence type="ECO:0000256" key="4">
    <source>
        <dbReference type="ARBA" id="ARBA00022989"/>
    </source>
</evidence>
<comment type="similarity">
    <text evidence="2">Belongs to the GtrA family.</text>
</comment>
<feature type="domain" description="GtrA/DPMS transmembrane" evidence="7">
    <location>
        <begin position="12"/>
        <end position="132"/>
    </location>
</feature>
<dbReference type="Pfam" id="PF04138">
    <property type="entry name" value="GtrA_DPMS_TM"/>
    <property type="match status" value="1"/>
</dbReference>
<protein>
    <submittedName>
        <fullName evidence="8">GtrA family protein</fullName>
    </submittedName>
</protein>
<comment type="subcellular location">
    <subcellularLocation>
        <location evidence="1">Membrane</location>
        <topology evidence="1">Multi-pass membrane protein</topology>
    </subcellularLocation>
</comment>
<keyword evidence="5 6" id="KW-0472">Membrane</keyword>
<evidence type="ECO:0000313" key="8">
    <source>
        <dbReference type="EMBL" id="TSJ64685.1"/>
    </source>
</evidence>
<accession>A0ABY3DWY8</accession>
<dbReference type="PANTHER" id="PTHR38459">
    <property type="entry name" value="PROPHAGE BACTOPRENOL-LINKED GLUCOSE TRANSLOCASE HOMOLOG"/>
    <property type="match status" value="1"/>
</dbReference>
<evidence type="ECO:0000256" key="3">
    <source>
        <dbReference type="ARBA" id="ARBA00022692"/>
    </source>
</evidence>
<dbReference type="PANTHER" id="PTHR38459:SF1">
    <property type="entry name" value="PROPHAGE BACTOPRENOL-LINKED GLUCOSE TRANSLOCASE HOMOLOG"/>
    <property type="match status" value="1"/>
</dbReference>
<dbReference type="EMBL" id="VMBP01000001">
    <property type="protein sequence ID" value="TSJ64685.1"/>
    <property type="molecule type" value="Genomic_DNA"/>
</dbReference>
<keyword evidence="4 6" id="KW-1133">Transmembrane helix</keyword>
<evidence type="ECO:0000256" key="2">
    <source>
        <dbReference type="ARBA" id="ARBA00009399"/>
    </source>
</evidence>
<sequence length="139" mass="15597">MLTSLTRNPFIRFIVTGGIAAGVNIGSRVLLSLYMSFEIAVVVAYLFGMTTAYILARLFVFERSGQAVHHEYMRFALVNMVALAQVWLISVGLANWLFPLIGFAWHPDLVAHTIGVISPVFTSYYGHKLFTFRPKVLQL</sequence>
<evidence type="ECO:0000256" key="5">
    <source>
        <dbReference type="ARBA" id="ARBA00023136"/>
    </source>
</evidence>
<dbReference type="RefSeq" id="WP_144341841.1">
    <property type="nucleotide sequence ID" value="NZ_VMBP01000001.1"/>
</dbReference>
<reference evidence="8 9" key="1">
    <citation type="submission" date="2019-07" db="EMBL/GenBank/DDBJ databases">
        <authorList>
            <person name="Grouzdev D.S."/>
        </authorList>
    </citation>
    <scope>NUCLEOTIDE SEQUENCE [LARGE SCALE GENOMIC DNA]</scope>
    <source>
        <strain evidence="8 9">3C</strain>
    </source>
</reference>
<keyword evidence="9" id="KW-1185">Reference proteome</keyword>
<dbReference type="Proteomes" id="UP000315321">
    <property type="component" value="Unassembled WGS sequence"/>
</dbReference>
<evidence type="ECO:0000259" key="7">
    <source>
        <dbReference type="Pfam" id="PF04138"/>
    </source>
</evidence>
<feature type="transmembrane region" description="Helical" evidence="6">
    <location>
        <begin position="12"/>
        <end position="33"/>
    </location>
</feature>
<gene>
    <name evidence="8" type="ORF">FO470_05370</name>
</gene>
<comment type="caution">
    <text evidence="8">The sequence shown here is derived from an EMBL/GenBank/DDBJ whole genome shotgun (WGS) entry which is preliminary data.</text>
</comment>
<feature type="transmembrane region" description="Helical" evidence="6">
    <location>
        <begin position="109"/>
        <end position="126"/>
    </location>
</feature>
<dbReference type="InterPro" id="IPR007267">
    <property type="entry name" value="GtrA_DPMS_TM"/>
</dbReference>